<accession>A0A401QEJ4</accession>
<dbReference type="EMBL" id="BFAA01047232">
    <property type="protein sequence ID" value="GCB83791.1"/>
    <property type="molecule type" value="Genomic_DNA"/>
</dbReference>
<dbReference type="STRING" id="75743.A0A401QEJ4"/>
<comment type="caution">
    <text evidence="1">The sequence shown here is derived from an EMBL/GenBank/DDBJ whole genome shotgun (WGS) entry which is preliminary data.</text>
</comment>
<evidence type="ECO:0000313" key="1">
    <source>
        <dbReference type="EMBL" id="GCB83791.1"/>
    </source>
</evidence>
<keyword evidence="2" id="KW-1185">Reference proteome</keyword>
<reference evidence="1 2" key="1">
    <citation type="journal article" date="2018" name="Nat. Ecol. Evol.">
        <title>Shark genomes provide insights into elasmobranch evolution and the origin of vertebrates.</title>
        <authorList>
            <person name="Hara Y"/>
            <person name="Yamaguchi K"/>
            <person name="Onimaru K"/>
            <person name="Kadota M"/>
            <person name="Koyanagi M"/>
            <person name="Keeley SD"/>
            <person name="Tatsumi K"/>
            <person name="Tanaka K"/>
            <person name="Motone F"/>
            <person name="Kageyama Y"/>
            <person name="Nozu R"/>
            <person name="Adachi N"/>
            <person name="Nishimura O"/>
            <person name="Nakagawa R"/>
            <person name="Tanegashima C"/>
            <person name="Kiyatake I"/>
            <person name="Matsumoto R"/>
            <person name="Murakumo K"/>
            <person name="Nishida K"/>
            <person name="Terakita A"/>
            <person name="Kuratani S"/>
            <person name="Sato K"/>
            <person name="Hyodo S Kuraku.S."/>
        </authorList>
    </citation>
    <scope>NUCLEOTIDE SEQUENCE [LARGE SCALE GENOMIC DNA]</scope>
</reference>
<dbReference type="AlphaFoldDB" id="A0A401QEJ4"/>
<organism evidence="1 2">
    <name type="scientific">Scyliorhinus torazame</name>
    <name type="common">Cloudy catshark</name>
    <name type="synonym">Catulus torazame</name>
    <dbReference type="NCBI Taxonomy" id="75743"/>
    <lineage>
        <taxon>Eukaryota</taxon>
        <taxon>Metazoa</taxon>
        <taxon>Chordata</taxon>
        <taxon>Craniata</taxon>
        <taxon>Vertebrata</taxon>
        <taxon>Chondrichthyes</taxon>
        <taxon>Elasmobranchii</taxon>
        <taxon>Galeomorphii</taxon>
        <taxon>Galeoidea</taxon>
        <taxon>Carcharhiniformes</taxon>
        <taxon>Scyliorhinidae</taxon>
        <taxon>Scyliorhinus</taxon>
    </lineage>
</organism>
<sequence>VLDEEFEGIFQETSPQQTMSVRGAILSQESADSMVTYTQGLFYQYSCNYPLLYLISDTQISVDGLSVAMRDNQGRFISTLGLELYS</sequence>
<protein>
    <submittedName>
        <fullName evidence="1">Uncharacterized protein</fullName>
    </submittedName>
</protein>
<evidence type="ECO:0000313" key="2">
    <source>
        <dbReference type="Proteomes" id="UP000288216"/>
    </source>
</evidence>
<feature type="non-terminal residue" evidence="1">
    <location>
        <position position="1"/>
    </location>
</feature>
<dbReference type="Proteomes" id="UP000288216">
    <property type="component" value="Unassembled WGS sequence"/>
</dbReference>
<proteinExistence type="predicted"/>
<dbReference type="OrthoDB" id="9274484at2759"/>
<gene>
    <name evidence="1" type="ORF">scyTo_0024461</name>
</gene>
<name>A0A401QEJ4_SCYTO</name>
<feature type="non-terminal residue" evidence="1">
    <location>
        <position position="86"/>
    </location>
</feature>